<keyword evidence="3" id="KW-0449">Lipoprotein</keyword>
<feature type="chain" id="PRO_5013363203" evidence="2">
    <location>
        <begin position="19"/>
        <end position="394"/>
    </location>
</feature>
<dbReference type="InterPro" id="IPR018247">
    <property type="entry name" value="EF_Hand_1_Ca_BS"/>
</dbReference>
<dbReference type="Pfam" id="PF13795">
    <property type="entry name" value="HupE_UreJ_2"/>
    <property type="match status" value="1"/>
</dbReference>
<accession>A0A1R4H243</accession>
<organism evidence="3 4">
    <name type="scientific">Crenothrix polyspora</name>
    <dbReference type="NCBI Taxonomy" id="360316"/>
    <lineage>
        <taxon>Bacteria</taxon>
        <taxon>Pseudomonadati</taxon>
        <taxon>Pseudomonadota</taxon>
        <taxon>Gammaproteobacteria</taxon>
        <taxon>Methylococcales</taxon>
        <taxon>Crenotrichaceae</taxon>
        <taxon>Crenothrix</taxon>
    </lineage>
</organism>
<keyword evidence="3" id="KW-0012">Acyltransferase</keyword>
<keyword evidence="3" id="KW-0808">Transferase</keyword>
<reference evidence="4" key="1">
    <citation type="submission" date="2017-02" db="EMBL/GenBank/DDBJ databases">
        <authorList>
            <person name="Daims H."/>
        </authorList>
    </citation>
    <scope>NUCLEOTIDE SEQUENCE [LARGE SCALE GENOMIC DNA]</scope>
</reference>
<keyword evidence="4" id="KW-1185">Reference proteome</keyword>
<dbReference type="Proteomes" id="UP000195442">
    <property type="component" value="Unassembled WGS sequence"/>
</dbReference>
<sequence length="394" mass="43746">MKIIILVLLGLISTTALGHKPSDSYLAIEMQDSKISGQWDIALRDLDYAVGLDDNRDNQITWGELQQHQQQVSVYALSHLSINADNQACTTQALEQLVDKHADGAYTVLRFAVVCPVLPKALSFNYKLFFDLDPSHRGLLRLQQSGTTQTAIFSPEQPARTFELGTKSSLREFFEFAKEGVWHIWIGYDHILFLISLLLPAVVWRNNQQWQPVLSFRTAFFDVLKIVTAFTLAHSITLSLATLGLVNLPSRWVESAIAASVLLAALNNIYPMVLTRLWMVAFGFGLIHGLGFASVLTDLGLPENSLIVALLGFNVGVEMGQFAIVSVFLPIAFCVRRTWYYQKLTLGFGSGAIAIIALCWFLDRSLNISSLALLSRMRVNLSSGVPDLLMALNL</sequence>
<evidence type="ECO:0000313" key="4">
    <source>
        <dbReference type="Proteomes" id="UP000195442"/>
    </source>
</evidence>
<feature type="transmembrane region" description="Helical" evidence="1">
    <location>
        <begin position="277"/>
        <end position="295"/>
    </location>
</feature>
<feature type="transmembrane region" description="Helical" evidence="1">
    <location>
        <begin position="344"/>
        <end position="363"/>
    </location>
</feature>
<keyword evidence="1" id="KW-1133">Transmembrane helix</keyword>
<dbReference type="PROSITE" id="PS00018">
    <property type="entry name" value="EF_HAND_1"/>
    <property type="match status" value="1"/>
</dbReference>
<proteinExistence type="predicted"/>
<dbReference type="RefSeq" id="WP_087146043.1">
    <property type="nucleotide sequence ID" value="NZ_FUKJ01000067.1"/>
</dbReference>
<name>A0A1R4H243_9GAMM</name>
<dbReference type="GO" id="GO:0016746">
    <property type="term" value="F:acyltransferase activity"/>
    <property type="evidence" value="ECO:0007669"/>
    <property type="project" value="UniProtKB-KW"/>
</dbReference>
<feature type="transmembrane region" description="Helical" evidence="1">
    <location>
        <begin position="252"/>
        <end position="270"/>
    </location>
</feature>
<feature type="transmembrane region" description="Helical" evidence="1">
    <location>
        <begin position="223"/>
        <end position="246"/>
    </location>
</feature>
<evidence type="ECO:0000256" key="1">
    <source>
        <dbReference type="SAM" id="Phobius"/>
    </source>
</evidence>
<feature type="transmembrane region" description="Helical" evidence="1">
    <location>
        <begin position="182"/>
        <end position="203"/>
    </location>
</feature>
<keyword evidence="2" id="KW-0732">Signal</keyword>
<keyword evidence="1" id="KW-0472">Membrane</keyword>
<feature type="signal peptide" evidence="2">
    <location>
        <begin position="1"/>
        <end position="18"/>
    </location>
</feature>
<dbReference type="OrthoDB" id="9808870at2"/>
<dbReference type="InterPro" id="IPR032809">
    <property type="entry name" value="Put_HupE_UreJ"/>
</dbReference>
<gene>
    <name evidence="3" type="primary">lnt</name>
    <name evidence="3" type="ORF">CRENPOLYSF2_1590003</name>
</gene>
<feature type="transmembrane region" description="Helical" evidence="1">
    <location>
        <begin position="307"/>
        <end position="332"/>
    </location>
</feature>
<protein>
    <submittedName>
        <fullName evidence="3">Apolipoprotein N-acyltransferase</fullName>
    </submittedName>
</protein>
<dbReference type="EMBL" id="FUKJ01000067">
    <property type="protein sequence ID" value="SJM90311.1"/>
    <property type="molecule type" value="Genomic_DNA"/>
</dbReference>
<evidence type="ECO:0000313" key="3">
    <source>
        <dbReference type="EMBL" id="SJM90311.1"/>
    </source>
</evidence>
<keyword evidence="1" id="KW-0812">Transmembrane</keyword>
<evidence type="ECO:0000256" key="2">
    <source>
        <dbReference type="SAM" id="SignalP"/>
    </source>
</evidence>
<dbReference type="AlphaFoldDB" id="A0A1R4H243"/>